<evidence type="ECO:0000313" key="10">
    <source>
        <dbReference type="Proteomes" id="UP001140453"/>
    </source>
</evidence>
<feature type="domain" description="G protein-coupled receptor GPR1/2/3 C-terminal" evidence="8">
    <location>
        <begin position="529"/>
        <end position="603"/>
    </location>
</feature>
<keyword evidence="2 6" id="KW-0812">Transmembrane</keyword>
<feature type="compositionally biased region" description="Basic and acidic residues" evidence="5">
    <location>
        <begin position="679"/>
        <end position="695"/>
    </location>
</feature>
<dbReference type="AlphaFoldDB" id="A0A9W9CT69"/>
<comment type="subcellular location">
    <subcellularLocation>
        <location evidence="1">Membrane</location>
        <topology evidence="1">Multi-pass membrane protein</topology>
    </subcellularLocation>
</comment>
<dbReference type="InterPro" id="IPR023041">
    <property type="entry name" value="Glucose_rcpt_Git3-like_N"/>
</dbReference>
<keyword evidence="9" id="KW-0675">Receptor</keyword>
<proteinExistence type="predicted"/>
<dbReference type="EMBL" id="JAPEVB010000005">
    <property type="protein sequence ID" value="KAJ4387106.1"/>
    <property type="molecule type" value="Genomic_DNA"/>
</dbReference>
<dbReference type="OrthoDB" id="5368598at2759"/>
<dbReference type="PANTHER" id="PTHR23112:SF37">
    <property type="entry name" value="G PROTEIN-COUPLED RECEPTOR GPR1"/>
    <property type="match status" value="1"/>
</dbReference>
<feature type="transmembrane region" description="Helical" evidence="6">
    <location>
        <begin position="538"/>
        <end position="558"/>
    </location>
</feature>
<feature type="region of interest" description="Disordered" evidence="5">
    <location>
        <begin position="631"/>
        <end position="695"/>
    </location>
</feature>
<evidence type="ECO:0000256" key="2">
    <source>
        <dbReference type="ARBA" id="ARBA00022692"/>
    </source>
</evidence>
<evidence type="ECO:0000256" key="6">
    <source>
        <dbReference type="SAM" id="Phobius"/>
    </source>
</evidence>
<feature type="transmembrane region" description="Helical" evidence="6">
    <location>
        <begin position="73"/>
        <end position="93"/>
    </location>
</feature>
<reference evidence="9" key="1">
    <citation type="submission" date="2022-10" db="EMBL/GenBank/DDBJ databases">
        <title>Tapping the CABI collections for fungal endophytes: first genome assemblies for Collariella, Neodidymelliopsis, Ascochyta clinopodiicola, Didymella pomorum, Didymosphaeria variabile, Neocosmospora piperis and Neocucurbitaria cava.</title>
        <authorList>
            <person name="Hill R."/>
        </authorList>
    </citation>
    <scope>NUCLEOTIDE SEQUENCE</scope>
    <source>
        <strain evidence="9">IMI 355082</strain>
    </source>
</reference>
<feature type="compositionally biased region" description="Basic residues" evidence="5">
    <location>
        <begin position="392"/>
        <end position="403"/>
    </location>
</feature>
<evidence type="ECO:0000256" key="4">
    <source>
        <dbReference type="ARBA" id="ARBA00023136"/>
    </source>
</evidence>
<feature type="region of interest" description="Disordered" evidence="5">
    <location>
        <begin position="341"/>
        <end position="461"/>
    </location>
</feature>
<dbReference type="SUPFAM" id="SSF81321">
    <property type="entry name" value="Family A G protein-coupled receptor-like"/>
    <property type="match status" value="1"/>
</dbReference>
<feature type="compositionally biased region" description="Basic and acidic residues" evidence="5">
    <location>
        <begin position="631"/>
        <end position="656"/>
    </location>
</feature>
<feature type="transmembrane region" description="Helical" evidence="6">
    <location>
        <begin position="38"/>
        <end position="61"/>
    </location>
</feature>
<feature type="compositionally biased region" description="Polar residues" evidence="5">
    <location>
        <begin position="413"/>
        <end position="425"/>
    </location>
</feature>
<evidence type="ECO:0000259" key="7">
    <source>
        <dbReference type="Pfam" id="PF11710"/>
    </source>
</evidence>
<evidence type="ECO:0000259" key="8">
    <source>
        <dbReference type="Pfam" id="PF11970"/>
    </source>
</evidence>
<feature type="transmembrane region" description="Helical" evidence="6">
    <location>
        <begin position="573"/>
        <end position="595"/>
    </location>
</feature>
<feature type="domain" description="Glucose receptor Git3-like N-terminal" evidence="7">
    <location>
        <begin position="39"/>
        <end position="228"/>
    </location>
</feature>
<dbReference type="GO" id="GO:0004930">
    <property type="term" value="F:G protein-coupled receptor activity"/>
    <property type="evidence" value="ECO:0007669"/>
    <property type="project" value="TreeGrafter"/>
</dbReference>
<dbReference type="GO" id="GO:0005886">
    <property type="term" value="C:plasma membrane"/>
    <property type="evidence" value="ECO:0007669"/>
    <property type="project" value="TreeGrafter"/>
</dbReference>
<sequence>MVKTWTSRMTVSPREDIASMKDGTNGMYVGLRDSDIEILHIISLTISSISFAATCLSGYWLVRMRRSFRHDLIVLLIVSDFMKSLWFVLYNIIVIGNHSRLDSEGAFCQACGYFFAMGIEAADSAVFLIALHSTVYIFWPNRAGGESGLYPYRRWAYGFFGLWPNLMASLAFVRGAPAYVNTGQSCYLPVTPWWSRSTLSWIPRYFVLLIILIMYGASYTYVRVMMRRYSRRSSELPMGQPDRLVPLTPPLHYHGLLPEDPEPPDASIKQSSVRTRQSSARQSSTRVPSGGPLRQSISPPLRAEEPPGHWDSIKLKFDRLHPGTRMKGTWAWAGFESQTSLHDRENMMSPAVSPLGTRTPGTSAPTPAPPAADQEPAWDDAQSPDNSGNSLRHPKLAFLKHSKVPTPTPAGTPRSNSTTTLQRGRSSPDFYRRTVSSSNTDKTEEEDGVHNGLRLDSTSIPKIQGPDGPIAATAMIPSSHLFAGSQVHIVTMLRQGPLRLPGSTSLHSGDESPVLALDQATFESGGISRTRDRIRRQLRLLFIYPAVYACVWIFPFASDITKFKTPVNQHDPLWMLVLSLVSLTVQGLCDTVVFCSRERPWKHMRDGFWKSFAMDFLKGWKFSGRKDSGRTREERFNEGARARSRRDEEMDRETEFSKSPGGRMPATGGAVDWWDVEEGGSRGHDKSKSRAEKGK</sequence>
<dbReference type="Proteomes" id="UP001140453">
    <property type="component" value="Unassembled WGS sequence"/>
</dbReference>
<evidence type="ECO:0000313" key="9">
    <source>
        <dbReference type="EMBL" id="KAJ4387106.1"/>
    </source>
</evidence>
<comment type="caution">
    <text evidence="9">The sequence shown here is derived from an EMBL/GenBank/DDBJ whole genome shotgun (WGS) entry which is preliminary data.</text>
</comment>
<evidence type="ECO:0000256" key="3">
    <source>
        <dbReference type="ARBA" id="ARBA00022989"/>
    </source>
</evidence>
<dbReference type="Gene3D" id="1.20.1070.10">
    <property type="entry name" value="Rhodopsin 7-helix transmembrane proteins"/>
    <property type="match status" value="1"/>
</dbReference>
<feature type="region of interest" description="Disordered" evidence="5">
    <location>
        <begin position="255"/>
        <end position="309"/>
    </location>
</feature>
<feature type="transmembrane region" description="Helical" evidence="6">
    <location>
        <begin position="201"/>
        <end position="222"/>
    </location>
</feature>
<feature type="transmembrane region" description="Helical" evidence="6">
    <location>
        <begin position="113"/>
        <end position="139"/>
    </location>
</feature>
<gene>
    <name evidence="9" type="primary">GPR1</name>
    <name evidence="9" type="ORF">N0V93_007693</name>
</gene>
<feature type="compositionally biased region" description="Low complexity" evidence="5">
    <location>
        <begin position="359"/>
        <end position="381"/>
    </location>
</feature>
<keyword evidence="4 6" id="KW-0472">Membrane</keyword>
<organism evidence="9 10">
    <name type="scientific">Gnomoniopsis smithogilvyi</name>
    <dbReference type="NCBI Taxonomy" id="1191159"/>
    <lineage>
        <taxon>Eukaryota</taxon>
        <taxon>Fungi</taxon>
        <taxon>Dikarya</taxon>
        <taxon>Ascomycota</taxon>
        <taxon>Pezizomycotina</taxon>
        <taxon>Sordariomycetes</taxon>
        <taxon>Sordariomycetidae</taxon>
        <taxon>Diaporthales</taxon>
        <taxon>Gnomoniaceae</taxon>
        <taxon>Gnomoniopsis</taxon>
    </lineage>
</organism>
<dbReference type="Pfam" id="PF11710">
    <property type="entry name" value="Git3"/>
    <property type="match status" value="1"/>
</dbReference>
<evidence type="ECO:0000256" key="1">
    <source>
        <dbReference type="ARBA" id="ARBA00004141"/>
    </source>
</evidence>
<dbReference type="InterPro" id="IPR022596">
    <property type="entry name" value="GPR1/2/3_C"/>
</dbReference>
<dbReference type="Pfam" id="PF11970">
    <property type="entry name" value="GPR_Gpa2_C"/>
    <property type="match status" value="1"/>
</dbReference>
<evidence type="ECO:0000256" key="5">
    <source>
        <dbReference type="SAM" id="MobiDB-lite"/>
    </source>
</evidence>
<dbReference type="GO" id="GO:0007189">
    <property type="term" value="P:adenylate cyclase-activating G protein-coupled receptor signaling pathway"/>
    <property type="evidence" value="ECO:0007669"/>
    <property type="project" value="TreeGrafter"/>
</dbReference>
<feature type="compositionally biased region" description="Low complexity" evidence="5">
    <location>
        <begin position="270"/>
        <end position="287"/>
    </location>
</feature>
<name>A0A9W9CT69_9PEZI</name>
<dbReference type="PANTHER" id="PTHR23112">
    <property type="entry name" value="G PROTEIN-COUPLED RECEPTOR 157-RELATED"/>
    <property type="match status" value="1"/>
</dbReference>
<keyword evidence="10" id="KW-1185">Reference proteome</keyword>
<accession>A0A9W9CT69</accession>
<protein>
    <submittedName>
        <fullName evidence="9">G protein-coupled receptor gpr1</fullName>
    </submittedName>
</protein>
<keyword evidence="3 6" id="KW-1133">Transmembrane helix</keyword>
<feature type="transmembrane region" description="Helical" evidence="6">
    <location>
        <begin position="160"/>
        <end position="181"/>
    </location>
</feature>